<accession>A0A1T4WFJ6</accession>
<protein>
    <recommendedName>
        <fullName evidence="3">DUF2922 domain-containing protein</fullName>
    </recommendedName>
</protein>
<reference evidence="2" key="1">
    <citation type="submission" date="2017-02" db="EMBL/GenBank/DDBJ databases">
        <authorList>
            <person name="Varghese N."/>
            <person name="Submissions S."/>
        </authorList>
    </citation>
    <scope>NUCLEOTIDE SEQUENCE [LARGE SCALE GENOMIC DNA]</scope>
    <source>
        <strain evidence="2">USBA 833</strain>
    </source>
</reference>
<gene>
    <name evidence="1" type="ORF">SAMN05443428_10169</name>
</gene>
<dbReference type="AlphaFoldDB" id="A0A1T4WFJ6"/>
<evidence type="ECO:0000313" key="2">
    <source>
        <dbReference type="Proteomes" id="UP000190105"/>
    </source>
</evidence>
<dbReference type="STRING" id="1147123.SAMN05443428_10169"/>
<dbReference type="RefSeq" id="WP_423236566.1">
    <property type="nucleotide sequence ID" value="NZ_FUYH01000001.1"/>
</dbReference>
<evidence type="ECO:0000313" key="1">
    <source>
        <dbReference type="EMBL" id="SKA75675.1"/>
    </source>
</evidence>
<proteinExistence type="predicted"/>
<dbReference type="Pfam" id="PF11148">
    <property type="entry name" value="DUF2922"/>
    <property type="match status" value="1"/>
</dbReference>
<organism evidence="1 2">
    <name type="scientific">Caloramator quimbayensis</name>
    <dbReference type="NCBI Taxonomy" id="1147123"/>
    <lineage>
        <taxon>Bacteria</taxon>
        <taxon>Bacillati</taxon>
        <taxon>Bacillota</taxon>
        <taxon>Clostridia</taxon>
        <taxon>Eubacteriales</taxon>
        <taxon>Clostridiaceae</taxon>
        <taxon>Caloramator</taxon>
    </lineage>
</organism>
<dbReference type="InterPro" id="IPR021321">
    <property type="entry name" value="DUF2922"/>
</dbReference>
<keyword evidence="2" id="KW-1185">Reference proteome</keyword>
<sequence length="72" mass="7895">MTKTLQMVFQNQSGNNVTISLPDVKEDLTAENIKSVMNLIIAKNVFQSSGGDLVALMSANIVSREVEEINVR</sequence>
<evidence type="ECO:0008006" key="3">
    <source>
        <dbReference type="Google" id="ProtNLM"/>
    </source>
</evidence>
<name>A0A1T4WFJ6_9CLOT</name>
<dbReference type="Proteomes" id="UP000190105">
    <property type="component" value="Unassembled WGS sequence"/>
</dbReference>
<dbReference type="EMBL" id="FUYH01000001">
    <property type="protein sequence ID" value="SKA75675.1"/>
    <property type="molecule type" value="Genomic_DNA"/>
</dbReference>